<accession>A0ACC1K701</accession>
<proteinExistence type="predicted"/>
<protein>
    <submittedName>
        <fullName evidence="1">Uncharacterized protein</fullName>
    </submittedName>
</protein>
<comment type="caution">
    <text evidence="1">The sequence shown here is derived from an EMBL/GenBank/DDBJ whole genome shotgun (WGS) entry which is preliminary data.</text>
</comment>
<keyword evidence="2" id="KW-1185">Reference proteome</keyword>
<organism evidence="1 2">
    <name type="scientific">Coemansia nantahalensis</name>
    <dbReference type="NCBI Taxonomy" id="2789366"/>
    <lineage>
        <taxon>Eukaryota</taxon>
        <taxon>Fungi</taxon>
        <taxon>Fungi incertae sedis</taxon>
        <taxon>Zoopagomycota</taxon>
        <taxon>Kickxellomycotina</taxon>
        <taxon>Kickxellomycetes</taxon>
        <taxon>Kickxellales</taxon>
        <taxon>Kickxellaceae</taxon>
        <taxon>Coemansia</taxon>
    </lineage>
</organism>
<dbReference type="EMBL" id="JANBUJ010000070">
    <property type="protein sequence ID" value="KAJ2774728.1"/>
    <property type="molecule type" value="Genomic_DNA"/>
</dbReference>
<sequence length="413" mass="44794">MFLSSSTTAVSVIGTITLSATQTISSVVTHPVTVVTTVTETVPITASITGPTPSYPSLTTYTSTYTTYQTIVEGHPPIPTAPGPEVPFPTQIVGGVGTVSGVTIVGALYDIWMYILCPSAECTPWREWLTYIPNAAAGWVMGVLALLLALALLFMVFKCGALEYIYGFLSMVFLCITLFMRASLGSTSASAFAMYRASIWLNYFAAVLLMLLLAQLLFRLLVHLDNTLCGTARALVGFVYFVALVLFGLLTAAVVLMFDENLFARVHAGMQCLQGFVVIVLIVAAILLLATMWASTNDHKSYHIAHVIILGLCLLLMVVWGCYMTGREFLSLDSAGRTSEALWYVFNIVPLLLVAVVLLVLNAPAMFTFCHCPVNACPVSNPHVRYSTSHAAAAPVPHVHSHDREANVQRFYM</sequence>
<evidence type="ECO:0000313" key="1">
    <source>
        <dbReference type="EMBL" id="KAJ2774728.1"/>
    </source>
</evidence>
<dbReference type="Proteomes" id="UP001140234">
    <property type="component" value="Unassembled WGS sequence"/>
</dbReference>
<reference evidence="1" key="1">
    <citation type="submission" date="2022-07" db="EMBL/GenBank/DDBJ databases">
        <title>Phylogenomic reconstructions and comparative analyses of Kickxellomycotina fungi.</title>
        <authorList>
            <person name="Reynolds N.K."/>
            <person name="Stajich J.E."/>
            <person name="Barry K."/>
            <person name="Grigoriev I.V."/>
            <person name="Crous P."/>
            <person name="Smith M.E."/>
        </authorList>
    </citation>
    <scope>NUCLEOTIDE SEQUENCE</scope>
    <source>
        <strain evidence="1">CBS 109366</strain>
    </source>
</reference>
<name>A0ACC1K701_9FUNG</name>
<evidence type="ECO:0000313" key="2">
    <source>
        <dbReference type="Proteomes" id="UP001140234"/>
    </source>
</evidence>
<gene>
    <name evidence="1" type="ORF">IWQ57_000686</name>
</gene>